<accession>A0A4D7JQC9</accession>
<reference evidence="1 2" key="1">
    <citation type="submission" date="2018-04" db="EMBL/GenBank/DDBJ databases">
        <title>Complete genome uncultured novel isolate.</title>
        <authorList>
            <person name="Merlino G."/>
        </authorList>
    </citation>
    <scope>NUCLEOTIDE SEQUENCE [LARGE SCALE GENOMIC DNA]</scope>
    <source>
        <strain evidence="2">R1DC9</strain>
    </source>
</reference>
<gene>
    <name evidence="1" type="ORF">DCC35_02525</name>
</gene>
<evidence type="ECO:0000313" key="1">
    <source>
        <dbReference type="EMBL" id="QCK13706.1"/>
    </source>
</evidence>
<protein>
    <recommendedName>
        <fullName evidence="3">Anti-sigma factor</fullName>
    </recommendedName>
</protein>
<evidence type="ECO:0000313" key="2">
    <source>
        <dbReference type="Proteomes" id="UP000298616"/>
    </source>
</evidence>
<dbReference type="AlphaFoldDB" id="A0A4D7JQC9"/>
<keyword evidence="2" id="KW-1185">Reference proteome</keyword>
<sequence length="78" mass="9258">MIKTFTPDDVIKYVYKECDQEEQREIEEALLCDEKLKETYQYVVNMKDDLDKIDVQPSKKAITNILDYSKNYNLKKGS</sequence>
<dbReference type="EMBL" id="CP028923">
    <property type="protein sequence ID" value="QCK13706.1"/>
    <property type="molecule type" value="Genomic_DNA"/>
</dbReference>
<dbReference type="Proteomes" id="UP000298616">
    <property type="component" value="Chromosome"/>
</dbReference>
<organism evidence="1 2">
    <name type="scientific">Mangrovivirga cuniculi</name>
    <dbReference type="NCBI Taxonomy" id="2715131"/>
    <lineage>
        <taxon>Bacteria</taxon>
        <taxon>Pseudomonadati</taxon>
        <taxon>Bacteroidota</taxon>
        <taxon>Cytophagia</taxon>
        <taxon>Cytophagales</taxon>
        <taxon>Mangrovivirgaceae</taxon>
        <taxon>Mangrovivirga</taxon>
    </lineage>
</organism>
<dbReference type="OrthoDB" id="982713at2"/>
<name>A0A4D7JQC9_9BACT</name>
<proteinExistence type="predicted"/>
<dbReference type="KEGG" id="fpf:DCC35_02525"/>
<dbReference type="RefSeq" id="WP_137089304.1">
    <property type="nucleotide sequence ID" value="NZ_CP028923.1"/>
</dbReference>
<evidence type="ECO:0008006" key="3">
    <source>
        <dbReference type="Google" id="ProtNLM"/>
    </source>
</evidence>